<name>A0ABQ5HBA6_9ASTR</name>
<organism evidence="2 3">
    <name type="scientific">Tanacetum coccineum</name>
    <dbReference type="NCBI Taxonomy" id="301880"/>
    <lineage>
        <taxon>Eukaryota</taxon>
        <taxon>Viridiplantae</taxon>
        <taxon>Streptophyta</taxon>
        <taxon>Embryophyta</taxon>
        <taxon>Tracheophyta</taxon>
        <taxon>Spermatophyta</taxon>
        <taxon>Magnoliopsida</taxon>
        <taxon>eudicotyledons</taxon>
        <taxon>Gunneridae</taxon>
        <taxon>Pentapetalae</taxon>
        <taxon>asterids</taxon>
        <taxon>campanulids</taxon>
        <taxon>Asterales</taxon>
        <taxon>Asteraceae</taxon>
        <taxon>Asteroideae</taxon>
        <taxon>Anthemideae</taxon>
        <taxon>Anthemidinae</taxon>
        <taxon>Tanacetum</taxon>
    </lineage>
</organism>
<proteinExistence type="predicted"/>
<feature type="coiled-coil region" evidence="1">
    <location>
        <begin position="33"/>
        <end position="71"/>
    </location>
</feature>
<gene>
    <name evidence="2" type="ORF">Tco_1066403</name>
</gene>
<keyword evidence="1" id="KW-0175">Coiled coil</keyword>
<reference evidence="2" key="2">
    <citation type="submission" date="2022-01" db="EMBL/GenBank/DDBJ databases">
        <authorList>
            <person name="Yamashiro T."/>
            <person name="Shiraishi A."/>
            <person name="Satake H."/>
            <person name="Nakayama K."/>
        </authorList>
    </citation>
    <scope>NUCLEOTIDE SEQUENCE</scope>
</reference>
<accession>A0ABQ5HBA6</accession>
<comment type="caution">
    <text evidence="2">The sequence shown here is derived from an EMBL/GenBank/DDBJ whole genome shotgun (WGS) entry which is preliminary data.</text>
</comment>
<feature type="coiled-coil region" evidence="1">
    <location>
        <begin position="284"/>
        <end position="318"/>
    </location>
</feature>
<sequence>MNDMILNRNAKFAAFEKEINTLKFTLSNNVKENESLTTTIDVLKKQTKEKEDKYIEEIVDLEKKKKALDNIVYKVGQSVQTMHMLTKPQVFYDDNHKTALGYQIPFYLKKAQRIKPMLYDGSVLIKKHDVIYVVDFEETLMLAKESRSKMIVKQNNLISKEKRVNIYPINYVELNKLSEHFGKHFVPQRELSAEQAFWLPISNPISEQLVLPPTQVKTEVPCELPTTMCFEIQKKELLLENDRLLELIISQDLMHTTVNSLDVIVDYQSMEKSYVEEYNRNLTLAAELSKMNELSKTCSRLENRCISLELKLQQTKKLQAKESSIIKLRAHIATLKGKSVSNNNVSVNNTNVITPGMFRLDLEPLSLKLKKNMEARVYYLQETKEHTDSLRRILEQARALNLIDSHLDYAYKFTARIQELLVYVNET</sequence>
<dbReference type="EMBL" id="BQNB010019380">
    <property type="protein sequence ID" value="GJT84686.1"/>
    <property type="molecule type" value="Genomic_DNA"/>
</dbReference>
<evidence type="ECO:0000313" key="3">
    <source>
        <dbReference type="Proteomes" id="UP001151760"/>
    </source>
</evidence>
<reference evidence="2" key="1">
    <citation type="journal article" date="2022" name="Int. J. Mol. Sci.">
        <title>Draft Genome of Tanacetum Coccineum: Genomic Comparison of Closely Related Tanacetum-Family Plants.</title>
        <authorList>
            <person name="Yamashiro T."/>
            <person name="Shiraishi A."/>
            <person name="Nakayama K."/>
            <person name="Satake H."/>
        </authorList>
    </citation>
    <scope>NUCLEOTIDE SEQUENCE</scope>
</reference>
<dbReference type="Proteomes" id="UP001151760">
    <property type="component" value="Unassembled WGS sequence"/>
</dbReference>
<evidence type="ECO:0000313" key="2">
    <source>
        <dbReference type="EMBL" id="GJT84686.1"/>
    </source>
</evidence>
<evidence type="ECO:0000256" key="1">
    <source>
        <dbReference type="SAM" id="Coils"/>
    </source>
</evidence>
<keyword evidence="3" id="KW-1185">Reference proteome</keyword>
<protein>
    <submittedName>
        <fullName evidence="2">Uncharacterized protein</fullName>
    </submittedName>
</protein>